<evidence type="ECO:0000313" key="12">
    <source>
        <dbReference type="EnsemblMetazoa" id="XP_038066519.1"/>
    </source>
</evidence>
<protein>
    <recommendedName>
        <fullName evidence="11">G-protein coupled receptors family 1 profile domain-containing protein</fullName>
    </recommendedName>
</protein>
<dbReference type="EnsemblMetazoa" id="XM_038210591.1">
    <property type="protein sequence ID" value="XP_038066519.1"/>
    <property type="gene ID" value="LOC119736575"/>
</dbReference>
<evidence type="ECO:0000256" key="10">
    <source>
        <dbReference type="SAM" id="Phobius"/>
    </source>
</evidence>
<feature type="transmembrane region" description="Helical" evidence="10">
    <location>
        <begin position="126"/>
        <end position="151"/>
    </location>
</feature>
<keyword evidence="4 10" id="KW-1133">Transmembrane helix</keyword>
<reference evidence="12" key="1">
    <citation type="submission" date="2022-11" db="UniProtKB">
        <authorList>
            <consortium name="EnsemblMetazoa"/>
        </authorList>
    </citation>
    <scope>IDENTIFICATION</scope>
</reference>
<feature type="transmembrane region" description="Helical" evidence="10">
    <location>
        <begin position="86"/>
        <end position="105"/>
    </location>
</feature>
<organism evidence="12 13">
    <name type="scientific">Patiria miniata</name>
    <name type="common">Bat star</name>
    <name type="synonym">Asterina miniata</name>
    <dbReference type="NCBI Taxonomy" id="46514"/>
    <lineage>
        <taxon>Eukaryota</taxon>
        <taxon>Metazoa</taxon>
        <taxon>Echinodermata</taxon>
        <taxon>Eleutherozoa</taxon>
        <taxon>Asterozoa</taxon>
        <taxon>Asteroidea</taxon>
        <taxon>Valvatacea</taxon>
        <taxon>Valvatida</taxon>
        <taxon>Asterinidae</taxon>
        <taxon>Patiria</taxon>
    </lineage>
</organism>
<comment type="subcellular location">
    <subcellularLocation>
        <location evidence="1">Cell membrane</location>
        <topology evidence="1">Multi-pass membrane protein</topology>
    </subcellularLocation>
</comment>
<dbReference type="GeneID" id="119736575"/>
<feature type="compositionally biased region" description="Basic and acidic residues" evidence="9">
    <location>
        <begin position="277"/>
        <end position="290"/>
    </location>
</feature>
<feature type="region of interest" description="Disordered" evidence="9">
    <location>
        <begin position="269"/>
        <end position="301"/>
    </location>
</feature>
<dbReference type="PROSITE" id="PS50262">
    <property type="entry name" value="G_PROTEIN_RECEP_F1_2"/>
    <property type="match status" value="1"/>
</dbReference>
<feature type="transmembrane region" description="Helical" evidence="10">
    <location>
        <begin position="12"/>
        <end position="32"/>
    </location>
</feature>
<evidence type="ECO:0000256" key="9">
    <source>
        <dbReference type="SAM" id="MobiDB-lite"/>
    </source>
</evidence>
<keyword evidence="13" id="KW-1185">Reference proteome</keyword>
<dbReference type="Pfam" id="PF00001">
    <property type="entry name" value="7tm_1"/>
    <property type="match status" value="1"/>
</dbReference>
<evidence type="ECO:0000256" key="5">
    <source>
        <dbReference type="ARBA" id="ARBA00023040"/>
    </source>
</evidence>
<dbReference type="PANTHER" id="PTHR24248">
    <property type="entry name" value="ADRENERGIC RECEPTOR-RELATED G-PROTEIN COUPLED RECEPTOR"/>
    <property type="match status" value="1"/>
</dbReference>
<feature type="region of interest" description="Disordered" evidence="9">
    <location>
        <begin position="218"/>
        <end position="244"/>
    </location>
</feature>
<evidence type="ECO:0000256" key="4">
    <source>
        <dbReference type="ARBA" id="ARBA00022989"/>
    </source>
</evidence>
<dbReference type="InterPro" id="IPR017452">
    <property type="entry name" value="GPCR_Rhodpsn_7TM"/>
</dbReference>
<dbReference type="SUPFAM" id="SSF81321">
    <property type="entry name" value="Family A G protein-coupled receptor-like"/>
    <property type="match status" value="1"/>
</dbReference>
<evidence type="ECO:0000259" key="11">
    <source>
        <dbReference type="PROSITE" id="PS50262"/>
    </source>
</evidence>
<dbReference type="GO" id="GO:0004930">
    <property type="term" value="F:G protein-coupled receptor activity"/>
    <property type="evidence" value="ECO:0007669"/>
    <property type="project" value="UniProtKB-KW"/>
</dbReference>
<evidence type="ECO:0000313" key="13">
    <source>
        <dbReference type="Proteomes" id="UP000887568"/>
    </source>
</evidence>
<keyword evidence="8" id="KW-0807">Transducer</keyword>
<keyword evidence="7" id="KW-0675">Receptor</keyword>
<dbReference type="InterPro" id="IPR000276">
    <property type="entry name" value="GPCR_Rhodpsn"/>
</dbReference>
<keyword evidence="5" id="KW-0297">G-protein coupled receptor</keyword>
<dbReference type="Proteomes" id="UP000887568">
    <property type="component" value="Unplaced"/>
</dbReference>
<evidence type="ECO:0000256" key="8">
    <source>
        <dbReference type="ARBA" id="ARBA00023224"/>
    </source>
</evidence>
<keyword evidence="3 10" id="KW-0812">Transmembrane</keyword>
<dbReference type="RefSeq" id="XP_038066519.1">
    <property type="nucleotide sequence ID" value="XM_038210591.1"/>
</dbReference>
<proteinExistence type="predicted"/>
<evidence type="ECO:0000256" key="3">
    <source>
        <dbReference type="ARBA" id="ARBA00022692"/>
    </source>
</evidence>
<sequence>MAISEPDFGLATAYSLVMVVALLGNIATICNFKCNDWLRIHKCHVYILGLAVADLGTALVPLPVNALIAAQGLWPFSRQACMAYDYFRIVIENNGVLVTLLISVDRCRLLWLDFSSYIRGSTPRRVSLELGLTWLLPAVGHGVMAVVWIIIVPLDERDAETTPDCQDVPSDADIPFSALYAVLLIFTPGLFLAVLNTFTFIGVARKLKRRRQIADGVAFRGPPSSNLAPMKKQHSAFPRSDNDNPEVLSARMKESNIPSLSFNVVHDHQDGLSSTRCGRDARPTLDRTSEETAQPGPSAAVEKVAHSHNVVFHGALSI</sequence>
<keyword evidence="2" id="KW-1003">Cell membrane</keyword>
<accession>A0A914ASR9</accession>
<dbReference type="GO" id="GO:0005886">
    <property type="term" value="C:plasma membrane"/>
    <property type="evidence" value="ECO:0007669"/>
    <property type="project" value="UniProtKB-SubCell"/>
</dbReference>
<evidence type="ECO:0000256" key="2">
    <source>
        <dbReference type="ARBA" id="ARBA00022475"/>
    </source>
</evidence>
<keyword evidence="6 10" id="KW-0472">Membrane</keyword>
<dbReference type="Gene3D" id="1.20.1070.10">
    <property type="entry name" value="Rhodopsin 7-helix transmembrane proteins"/>
    <property type="match status" value="1"/>
</dbReference>
<name>A0A914ASR9_PATMI</name>
<dbReference type="OrthoDB" id="10052220at2759"/>
<feature type="transmembrane region" description="Helical" evidence="10">
    <location>
        <begin position="44"/>
        <end position="74"/>
    </location>
</feature>
<evidence type="ECO:0000256" key="7">
    <source>
        <dbReference type="ARBA" id="ARBA00023170"/>
    </source>
</evidence>
<evidence type="ECO:0000256" key="1">
    <source>
        <dbReference type="ARBA" id="ARBA00004651"/>
    </source>
</evidence>
<feature type="domain" description="G-protein coupled receptors family 1 profile" evidence="11">
    <location>
        <begin position="24"/>
        <end position="212"/>
    </location>
</feature>
<evidence type="ECO:0000256" key="6">
    <source>
        <dbReference type="ARBA" id="ARBA00023136"/>
    </source>
</evidence>
<feature type="transmembrane region" description="Helical" evidence="10">
    <location>
        <begin position="178"/>
        <end position="203"/>
    </location>
</feature>
<dbReference type="AlphaFoldDB" id="A0A914ASR9"/>